<organism evidence="2 3">
    <name type="scientific">Rhodovulum imhoffii</name>
    <dbReference type="NCBI Taxonomy" id="365340"/>
    <lineage>
        <taxon>Bacteria</taxon>
        <taxon>Pseudomonadati</taxon>
        <taxon>Pseudomonadota</taxon>
        <taxon>Alphaproteobacteria</taxon>
        <taxon>Rhodobacterales</taxon>
        <taxon>Paracoccaceae</taxon>
        <taxon>Rhodovulum</taxon>
    </lineage>
</organism>
<proteinExistence type="predicted"/>
<keyword evidence="3" id="KW-1185">Reference proteome</keyword>
<sequence length="193" mass="19899">MTKLSDAKLVILSAAAQREDRSVLPLPGSLRGGAATKVVGALLSRGLIVETATDSRAKADTALNRMWRNDEDGRAILLHITDAGLAAIGIEPVGGASASTGADAAPSVEEEASAEADPAPKARTPRTGTKQAALIAMLRAPGGATIDEIVEATGWQAHTVRGAFAGALKKKLGLEVTSEKVEGRGRVYNLPRD</sequence>
<evidence type="ECO:0000313" key="3">
    <source>
        <dbReference type="Proteomes" id="UP000243859"/>
    </source>
</evidence>
<dbReference type="Pfam" id="PF11994">
    <property type="entry name" value="DUF3489"/>
    <property type="match status" value="1"/>
</dbReference>
<dbReference type="RefSeq" id="WP_107890698.1">
    <property type="nucleotide sequence ID" value="NZ_NHSI01000033.1"/>
</dbReference>
<dbReference type="OrthoDB" id="7206991at2"/>
<reference evidence="2 3" key="1">
    <citation type="submission" date="2018-04" db="EMBL/GenBank/DDBJ databases">
        <title>Genomic Encyclopedia of Archaeal and Bacterial Type Strains, Phase II (KMG-II): from individual species to whole genera.</title>
        <authorList>
            <person name="Goeker M."/>
        </authorList>
    </citation>
    <scope>NUCLEOTIDE SEQUENCE [LARGE SCALE GENOMIC DNA]</scope>
    <source>
        <strain evidence="2 3">DSM 18064</strain>
    </source>
</reference>
<dbReference type="EMBL" id="QAAA01000001">
    <property type="protein sequence ID" value="PTN04116.1"/>
    <property type="molecule type" value="Genomic_DNA"/>
</dbReference>
<dbReference type="Proteomes" id="UP000243859">
    <property type="component" value="Unassembled WGS sequence"/>
</dbReference>
<feature type="region of interest" description="Disordered" evidence="1">
    <location>
        <begin position="96"/>
        <end position="128"/>
    </location>
</feature>
<protein>
    <submittedName>
        <fullName evidence="2">Uncharacterized protein DUF3489</fullName>
    </submittedName>
</protein>
<dbReference type="InterPro" id="IPR021880">
    <property type="entry name" value="DUF3489"/>
</dbReference>
<gene>
    <name evidence="2" type="ORF">C8N32_101315</name>
</gene>
<comment type="caution">
    <text evidence="2">The sequence shown here is derived from an EMBL/GenBank/DDBJ whole genome shotgun (WGS) entry which is preliminary data.</text>
</comment>
<accession>A0A2T5BWU6</accession>
<feature type="compositionally biased region" description="Low complexity" evidence="1">
    <location>
        <begin position="96"/>
        <end position="107"/>
    </location>
</feature>
<evidence type="ECO:0000313" key="2">
    <source>
        <dbReference type="EMBL" id="PTN04116.1"/>
    </source>
</evidence>
<evidence type="ECO:0000256" key="1">
    <source>
        <dbReference type="SAM" id="MobiDB-lite"/>
    </source>
</evidence>
<dbReference type="AlphaFoldDB" id="A0A2T5BWU6"/>
<name>A0A2T5BWU6_9RHOB</name>